<dbReference type="PANTHER" id="PTHR44591">
    <property type="entry name" value="STRESS RESPONSE REGULATOR PROTEIN 1"/>
    <property type="match status" value="1"/>
</dbReference>
<reference evidence="5" key="1">
    <citation type="submission" date="2021-04" db="EMBL/GenBank/DDBJ databases">
        <title>Phylogenetic analysis of Acidobacteriaceae.</title>
        <authorList>
            <person name="Qiu L."/>
            <person name="Zhang Q."/>
        </authorList>
    </citation>
    <scope>NUCLEOTIDE SEQUENCE</scope>
    <source>
        <strain evidence="5">DSM 25168</strain>
    </source>
</reference>
<accession>A0A9J7BLY2</accession>
<evidence type="ECO:0000259" key="4">
    <source>
        <dbReference type="PROSITE" id="PS50110"/>
    </source>
</evidence>
<feature type="modified residue" description="4-aspartylphosphate" evidence="3">
    <location>
        <position position="58"/>
    </location>
</feature>
<dbReference type="RefSeq" id="WP_260791998.1">
    <property type="nucleotide sequence ID" value="NZ_CP093313.1"/>
</dbReference>
<sequence>MAEMSLPKRILIVDDEKNIADTLAMVFKIKGHESMAVYSAETAVETIEVFEPDVVLSDVMMGKMTGVDLAIYLSKARPDCKVLLFSGQAATADLLREASRKGHEFRLLAKPIHPQKLLDDIGSL</sequence>
<feature type="domain" description="Response regulatory" evidence="4">
    <location>
        <begin position="9"/>
        <end position="124"/>
    </location>
</feature>
<evidence type="ECO:0000313" key="5">
    <source>
        <dbReference type="EMBL" id="UWZ82778.1"/>
    </source>
</evidence>
<dbReference type="InterPro" id="IPR011006">
    <property type="entry name" value="CheY-like_superfamily"/>
</dbReference>
<keyword evidence="6" id="KW-1185">Reference proteome</keyword>
<dbReference type="SUPFAM" id="SSF52172">
    <property type="entry name" value="CheY-like"/>
    <property type="match status" value="1"/>
</dbReference>
<dbReference type="Pfam" id="PF00072">
    <property type="entry name" value="Response_reg"/>
    <property type="match status" value="1"/>
</dbReference>
<dbReference type="GO" id="GO:0000160">
    <property type="term" value="P:phosphorelay signal transduction system"/>
    <property type="evidence" value="ECO:0007669"/>
    <property type="project" value="UniProtKB-KW"/>
</dbReference>
<dbReference type="PROSITE" id="PS50110">
    <property type="entry name" value="RESPONSE_REGULATORY"/>
    <property type="match status" value="1"/>
</dbReference>
<name>A0A9J7BLY2_9BACT</name>
<proteinExistence type="predicted"/>
<organism evidence="5 6">
    <name type="scientific">Occallatibacter riparius</name>
    <dbReference type="NCBI Taxonomy" id="1002689"/>
    <lineage>
        <taxon>Bacteria</taxon>
        <taxon>Pseudomonadati</taxon>
        <taxon>Acidobacteriota</taxon>
        <taxon>Terriglobia</taxon>
        <taxon>Terriglobales</taxon>
        <taxon>Acidobacteriaceae</taxon>
        <taxon>Occallatibacter</taxon>
    </lineage>
</organism>
<dbReference type="InterPro" id="IPR001789">
    <property type="entry name" value="Sig_transdc_resp-reg_receiver"/>
</dbReference>
<evidence type="ECO:0000313" key="6">
    <source>
        <dbReference type="Proteomes" id="UP001059380"/>
    </source>
</evidence>
<gene>
    <name evidence="5" type="ORF">MOP44_19665</name>
</gene>
<dbReference type="AlphaFoldDB" id="A0A9J7BLY2"/>
<dbReference type="Proteomes" id="UP001059380">
    <property type="component" value="Chromosome"/>
</dbReference>
<dbReference type="PANTHER" id="PTHR44591:SF14">
    <property type="entry name" value="PROTEIN PILG"/>
    <property type="match status" value="1"/>
</dbReference>
<evidence type="ECO:0000256" key="1">
    <source>
        <dbReference type="ARBA" id="ARBA00022553"/>
    </source>
</evidence>
<dbReference type="SMART" id="SM00448">
    <property type="entry name" value="REC"/>
    <property type="match status" value="1"/>
</dbReference>
<dbReference type="Gene3D" id="3.40.50.2300">
    <property type="match status" value="1"/>
</dbReference>
<dbReference type="KEGG" id="orp:MOP44_19665"/>
<keyword evidence="1 3" id="KW-0597">Phosphoprotein</keyword>
<dbReference type="EMBL" id="CP093313">
    <property type="protein sequence ID" value="UWZ82778.1"/>
    <property type="molecule type" value="Genomic_DNA"/>
</dbReference>
<dbReference type="InterPro" id="IPR050595">
    <property type="entry name" value="Bact_response_regulator"/>
</dbReference>
<keyword evidence="2" id="KW-0902">Two-component regulatory system</keyword>
<evidence type="ECO:0000256" key="2">
    <source>
        <dbReference type="ARBA" id="ARBA00023012"/>
    </source>
</evidence>
<protein>
    <submittedName>
        <fullName evidence="5">Response regulator</fullName>
    </submittedName>
</protein>
<evidence type="ECO:0000256" key="3">
    <source>
        <dbReference type="PROSITE-ProRule" id="PRU00169"/>
    </source>
</evidence>